<keyword evidence="1" id="KW-0732">Signal</keyword>
<dbReference type="KEGG" id="vnx:VNE69_06109"/>
<evidence type="ECO:0000313" key="2">
    <source>
        <dbReference type="EMBL" id="WUR03789.1"/>
    </source>
</evidence>
<dbReference type="RefSeq" id="XP_065329934.1">
    <property type="nucleotide sequence ID" value="XM_065473862.1"/>
</dbReference>
<feature type="chain" id="PRO_5044016521" evidence="1">
    <location>
        <begin position="19"/>
        <end position="750"/>
    </location>
</feature>
<dbReference type="Proteomes" id="UP001334084">
    <property type="component" value="Chromosome 6"/>
</dbReference>
<feature type="signal peptide" evidence="1">
    <location>
        <begin position="1"/>
        <end position="18"/>
    </location>
</feature>
<reference evidence="2" key="1">
    <citation type="journal article" date="2024" name="BMC Genomics">
        <title>Functional annotation of a divergent genome using sequence and structure-based similarity.</title>
        <authorList>
            <person name="Svedberg D."/>
            <person name="Winiger R.R."/>
            <person name="Berg A."/>
            <person name="Sharma H."/>
            <person name="Tellgren-Roth C."/>
            <person name="Debrunner-Vossbrinck B.A."/>
            <person name="Vossbrinck C.R."/>
            <person name="Barandun J."/>
        </authorList>
    </citation>
    <scope>NUCLEOTIDE SEQUENCE</scope>
    <source>
        <strain evidence="2">Illinois isolate</strain>
    </source>
</reference>
<dbReference type="GeneID" id="90541606"/>
<name>A0AAX4JCW0_9MICR</name>
<evidence type="ECO:0000313" key="3">
    <source>
        <dbReference type="Proteomes" id="UP001334084"/>
    </source>
</evidence>
<dbReference type="AlphaFoldDB" id="A0AAX4JCW0"/>
<proteinExistence type="predicted"/>
<gene>
    <name evidence="2" type="ORF">VNE69_06109</name>
</gene>
<accession>A0AAX4JCW0</accession>
<sequence>MNIITIMFSFIIIHTTQIAFEKMQNNQRTYENIKNMIISKKENRDYVQFNAKEQFNKITIFFNEKSKIFYLDIEKHLSGDCNYNVEKFGYYFDNKSIHEISEDIEHYLVLNLKNLTTYSKILMYDPYNFCTCPTMKEVIENIKSINKKRRVNKKAWEIYYEHICEKDSYLLEKLHETEHKTTTNEDSIDMYKVYFFHKEETHDEYVRFYIESCGIYYLFELNSEEIEVETFYTLSDANIRINDKRDEDILNKLLKICKLSDIYGIETFFIPFQFICTSCKIEIPNINFILEIESDKISIKQTYGYYFYYTTNDMLLEYNHFFIEKKNFIEFKQILKKISEINNIECFFKGVEMFFRILRRHNKIETIMAKILKNKGSPLNILSVHLLLSGNIINQIEFNLLLELEEDTNLDSIISHIIEILMTNYKIINSLHFYLIKICLLLESESYMNDDEVDGDKLFGTLLEIINLSKDKTYTREYDSGSKKENFSLVKIIEEKLSIHINNIHNFKFEVLVRFCKMILLFTELNNFEENKYHQLNHNNDRFINYLGFDKNNIEINAKIILKKLSENAIVERKYEEARNKKIKEMEQYIKIFLNDDLIAKLKKIILMGLNANIENKFDENGKIKFENELIIEAMKEIAETYNYHENEILALNINKESVVEYKTDLEKKIKKAVTEYVNENYKTNAIKELPRTMMTLFESNFINDKRKKEESEDKLNFIHKILNKHELIEIMNNNSGVELTDILITAIKD</sequence>
<evidence type="ECO:0000256" key="1">
    <source>
        <dbReference type="SAM" id="SignalP"/>
    </source>
</evidence>
<keyword evidence="3" id="KW-1185">Reference proteome</keyword>
<dbReference type="EMBL" id="CP142731">
    <property type="protein sequence ID" value="WUR03789.1"/>
    <property type="molecule type" value="Genomic_DNA"/>
</dbReference>
<organism evidence="2 3">
    <name type="scientific">Vairimorpha necatrix</name>
    <dbReference type="NCBI Taxonomy" id="6039"/>
    <lineage>
        <taxon>Eukaryota</taxon>
        <taxon>Fungi</taxon>
        <taxon>Fungi incertae sedis</taxon>
        <taxon>Microsporidia</taxon>
        <taxon>Nosematidae</taxon>
        <taxon>Vairimorpha</taxon>
    </lineage>
</organism>
<protein>
    <submittedName>
        <fullName evidence="2">Uncharacterized protein</fullName>
    </submittedName>
</protein>